<dbReference type="InterPro" id="IPR027417">
    <property type="entry name" value="P-loop_NTPase"/>
</dbReference>
<protein>
    <recommendedName>
        <fullName evidence="3">Rad50/SbcC-type AAA domain-containing protein</fullName>
    </recommendedName>
</protein>
<sequence>MEGDNGTGKTTFCNLIYYALGGRVAEFLKDEKERHKEITGDRDNFVELYISINDENYQIIRFIDDNDVTITPYQVIKPGPKDEEGEGSQGADDEFRVELEAKFLKILPVNRSPANPETYSDWLLGNLGISVVDIYQGIGSFKINSSDLFRLIYLDQQSDTKQIYKKIDKKDNFVSDSVILRRAIFELLVGKSFSEYYDAIINTKFLEKQKNVANGLLQEYKRLASELSGSDAPRNMTFLVSELAEKEVQLEKLHGARSKFKRNRSSDSTLEATITSTKEKLMQKQLELSEKKEELIYLLDEKYKLSTIKENATREIGQVVKIIHSHDQLNLFSSDSCPYCLNKVDRAAGHCVCGSEIDEVQYERFSYTSLEYKNILKSKMKSLETIDLAVSDCNADILAVKQEISSFESELPLLNKNLQTQLSGIDEPIDLETINSIDDKILDLREDLGKLHQLIDVESRLDGFQKDFDNKRTEFQKSELDLKRLDAQTKIDINDKVNYFSDIYKKLMTETLAECRTARISSDSYLPILDEGEYKEHSSSVSMRLMYYLTLLQMSLDDLEMPFPRFLLIDTPETAGIELDKLKTCLGKIEEIRRDSKVDFQVILTTGLKKYPSELEKYRVIYFPNKKQALLKPW</sequence>
<dbReference type="Gene3D" id="3.40.50.300">
    <property type="entry name" value="P-loop containing nucleotide triphosphate hydrolases"/>
    <property type="match status" value="1"/>
</dbReference>
<evidence type="ECO:0000313" key="2">
    <source>
        <dbReference type="Proteomes" id="UP000017822"/>
    </source>
</evidence>
<evidence type="ECO:0000313" key="1">
    <source>
        <dbReference type="EMBL" id="ESQ97745.1"/>
    </source>
</evidence>
<name>V4PNQ2_STUCH</name>
<organism evidence="1 2">
    <name type="scientific">Stutzerimonas chloritidismutans AW-1</name>
    <dbReference type="NCBI Taxonomy" id="1263865"/>
    <lineage>
        <taxon>Bacteria</taxon>
        <taxon>Pseudomonadati</taxon>
        <taxon>Pseudomonadota</taxon>
        <taxon>Gammaproteobacteria</taxon>
        <taxon>Pseudomonadales</taxon>
        <taxon>Pseudomonadaceae</taxon>
        <taxon>Stutzerimonas</taxon>
    </lineage>
</organism>
<proteinExistence type="predicted"/>
<dbReference type="AlphaFoldDB" id="V4PNQ2"/>
<dbReference type="Proteomes" id="UP000017822">
    <property type="component" value="Unassembled WGS sequence"/>
</dbReference>
<evidence type="ECO:0008006" key="3">
    <source>
        <dbReference type="Google" id="ProtNLM"/>
    </source>
</evidence>
<accession>V4PNQ2</accession>
<gene>
    <name evidence="1" type="ORF">F753_19380</name>
</gene>
<reference evidence="1 2" key="1">
    <citation type="submission" date="2013-07" db="EMBL/GenBank/DDBJ databases">
        <authorList>
            <person name="Schaap P.J."/>
            <person name="Mehboob F."/>
            <person name="Oosterkamp M.J."/>
            <person name="de Vos W.M."/>
            <person name="Stams A.J.M."/>
            <person name="Koehorst J.J."/>
        </authorList>
    </citation>
    <scope>NUCLEOTIDE SEQUENCE [LARGE SCALE GENOMIC DNA]</scope>
    <source>
        <strain evidence="1 2">AW-1</strain>
    </source>
</reference>
<dbReference type="SUPFAM" id="SSF52540">
    <property type="entry name" value="P-loop containing nucleoside triphosphate hydrolases"/>
    <property type="match status" value="1"/>
</dbReference>
<dbReference type="PATRIC" id="fig|1263865.4.peg.3738"/>
<dbReference type="EMBL" id="AOFQ01000058">
    <property type="protein sequence ID" value="ESQ97745.1"/>
    <property type="molecule type" value="Genomic_DNA"/>
</dbReference>
<comment type="caution">
    <text evidence="1">The sequence shown here is derived from an EMBL/GenBank/DDBJ whole genome shotgun (WGS) entry which is preliminary data.</text>
</comment>